<evidence type="ECO:0000313" key="5">
    <source>
        <dbReference type="Proteomes" id="UP000000267"/>
    </source>
</evidence>
<protein>
    <recommendedName>
        <fullName evidence="3">Chromatin target of PRMT1 protein C-terminal domain-containing protein</fullName>
    </recommendedName>
</protein>
<dbReference type="Pfam" id="PF13865">
    <property type="entry name" value="FoP_duplication"/>
    <property type="match status" value="1"/>
</dbReference>
<sequence>MIKEFGEPTYSKFFEFKEGRSAIFEFENPEIMDRIVAKYNGKELNGDKLVVEIIEHQKRNRKNRNFVREGRPERGVMGSHYRQPHNSKNFRRKNDKQREPKKQLTSQELDAELDAYMNSGD</sequence>
<dbReference type="eggNOG" id="ENOG502S444">
    <property type="taxonomic scope" value="Eukaryota"/>
</dbReference>
<dbReference type="GeneID" id="5548015"/>
<dbReference type="KEGG" id="vpo:Kpol_1018p189"/>
<organism evidence="5">
    <name type="scientific">Vanderwaltozyma polyspora (strain ATCC 22028 / DSM 70294 / BCRC 21397 / CBS 2163 / NBRC 10782 / NRRL Y-8283 / UCD 57-17)</name>
    <name type="common">Kluyveromyces polysporus</name>
    <dbReference type="NCBI Taxonomy" id="436907"/>
    <lineage>
        <taxon>Eukaryota</taxon>
        <taxon>Fungi</taxon>
        <taxon>Dikarya</taxon>
        <taxon>Ascomycota</taxon>
        <taxon>Saccharomycotina</taxon>
        <taxon>Saccharomycetes</taxon>
        <taxon>Saccharomycetales</taxon>
        <taxon>Saccharomycetaceae</taxon>
        <taxon>Vanderwaltozyma</taxon>
    </lineage>
</organism>
<evidence type="ECO:0000256" key="1">
    <source>
        <dbReference type="ARBA" id="ARBA00022884"/>
    </source>
</evidence>
<evidence type="ECO:0000256" key="2">
    <source>
        <dbReference type="SAM" id="MobiDB-lite"/>
    </source>
</evidence>
<dbReference type="EMBL" id="DS480378">
    <property type="protein sequence ID" value="EDO19649.1"/>
    <property type="molecule type" value="Genomic_DNA"/>
</dbReference>
<feature type="region of interest" description="Disordered" evidence="2">
    <location>
        <begin position="60"/>
        <end position="121"/>
    </location>
</feature>
<dbReference type="GO" id="GO:0003723">
    <property type="term" value="F:RNA binding"/>
    <property type="evidence" value="ECO:0007669"/>
    <property type="project" value="UniProtKB-KW"/>
</dbReference>
<reference evidence="4" key="1">
    <citation type="journal article" date="2007" name="Proc. Natl. Acad. Sci. U.S.A.">
        <title>Independent sorting-out of thousands of duplicated gene pairs in two yeast species descended from a whole-genome duplication.</title>
        <authorList>
            <person name="Scannell D.R."/>
            <person name="Frank A.C."/>
            <person name="Conant G.C."/>
            <person name="Byrne K.P."/>
            <person name="Woolfit M."/>
            <person name="Wolfe K.H."/>
        </authorList>
    </citation>
    <scope>NUCLEOTIDE SEQUENCE [LARGE SCALE GENOMIC DNA]</scope>
</reference>
<evidence type="ECO:0000313" key="4">
    <source>
        <dbReference type="EMBL" id="EDO19649.1"/>
    </source>
</evidence>
<feature type="domain" description="Chromatin target of PRMT1 protein C-terminal" evidence="3">
    <location>
        <begin position="59"/>
        <end position="118"/>
    </location>
</feature>
<dbReference type="OrthoDB" id="1099063at2759"/>
<dbReference type="InterPro" id="IPR035979">
    <property type="entry name" value="RBD_domain_sf"/>
</dbReference>
<evidence type="ECO:0000259" key="3">
    <source>
        <dbReference type="Pfam" id="PF13865"/>
    </source>
</evidence>
<dbReference type="HOGENOM" id="CLU_111217_0_0_1"/>
<dbReference type="SUPFAM" id="SSF54928">
    <property type="entry name" value="RNA-binding domain, RBD"/>
    <property type="match status" value="1"/>
</dbReference>
<dbReference type="PhylomeDB" id="A7TE29"/>
<keyword evidence="1" id="KW-0694">RNA-binding</keyword>
<gene>
    <name evidence="4" type="ORF">Kpol_1018p189</name>
</gene>
<name>A7TE29_VANPO</name>
<dbReference type="OMA" id="KQTAQEH"/>
<proteinExistence type="predicted"/>
<dbReference type="Gene3D" id="3.30.70.330">
    <property type="match status" value="1"/>
</dbReference>
<dbReference type="STRING" id="436907.A7TE29"/>
<accession>A7TE29</accession>
<dbReference type="RefSeq" id="XP_001647507.1">
    <property type="nucleotide sequence ID" value="XM_001647457.1"/>
</dbReference>
<dbReference type="InParanoid" id="A7TE29"/>
<dbReference type="Proteomes" id="UP000000267">
    <property type="component" value="Unassembled WGS sequence"/>
</dbReference>
<dbReference type="AlphaFoldDB" id="A7TE29"/>
<dbReference type="InterPro" id="IPR025715">
    <property type="entry name" value="FoP_C"/>
</dbReference>
<dbReference type="FunCoup" id="A7TE29">
    <property type="interactions" value="210"/>
</dbReference>
<dbReference type="InterPro" id="IPR012677">
    <property type="entry name" value="Nucleotide-bd_a/b_plait_sf"/>
</dbReference>
<keyword evidence="5" id="KW-1185">Reference proteome</keyword>
<feature type="compositionally biased region" description="Basic residues" evidence="2">
    <location>
        <begin position="82"/>
        <end position="95"/>
    </location>
</feature>